<dbReference type="EMBL" id="DS268109">
    <property type="protein sequence ID" value="KMM65640.1"/>
    <property type="molecule type" value="Genomic_DNA"/>
</dbReference>
<sequence length="137" mass="15368">MEGGAAPTSPKEFQHQVTYTQSRQNELSHHTEQHVPGAKFAVKIYDCERPRINIEEEQPLVCGITRLFVSCSEHGVWKNCSVHASRHEVEFGFSEAVLATPKSFSSFKGWYIECGGCIKLDSLTFGWPPHCAEESIV</sequence>
<accession>A0A0J6F8Q6</accession>
<dbReference type="AlphaFoldDB" id="A0A0J6F8Q6"/>
<organism evidence="2 3">
    <name type="scientific">Coccidioides posadasii RMSCC 3488</name>
    <dbReference type="NCBI Taxonomy" id="454284"/>
    <lineage>
        <taxon>Eukaryota</taxon>
        <taxon>Fungi</taxon>
        <taxon>Dikarya</taxon>
        <taxon>Ascomycota</taxon>
        <taxon>Pezizomycotina</taxon>
        <taxon>Eurotiomycetes</taxon>
        <taxon>Eurotiomycetidae</taxon>
        <taxon>Onygenales</taxon>
        <taxon>Onygenaceae</taxon>
        <taxon>Coccidioides</taxon>
    </lineage>
</organism>
<evidence type="ECO:0000256" key="1">
    <source>
        <dbReference type="SAM" id="MobiDB-lite"/>
    </source>
</evidence>
<evidence type="ECO:0000313" key="2">
    <source>
        <dbReference type="EMBL" id="KMM65640.1"/>
    </source>
</evidence>
<reference evidence="3" key="3">
    <citation type="journal article" date="2010" name="Genome Res.">
        <title>Population genomic sequencing of Coccidioides fungi reveals recent hybridization and transposon control.</title>
        <authorList>
            <person name="Neafsey D.E."/>
            <person name="Barker B.M."/>
            <person name="Sharpton T.J."/>
            <person name="Stajich J.E."/>
            <person name="Park D.J."/>
            <person name="Whiston E."/>
            <person name="Hung C.-Y."/>
            <person name="McMahan C."/>
            <person name="White J."/>
            <person name="Sykes S."/>
            <person name="Heiman D."/>
            <person name="Young S."/>
            <person name="Zeng Q."/>
            <person name="Abouelleil A."/>
            <person name="Aftuck L."/>
            <person name="Bessette D."/>
            <person name="Brown A."/>
            <person name="FitzGerald M."/>
            <person name="Lui A."/>
            <person name="Macdonald J.P."/>
            <person name="Priest M."/>
            <person name="Orbach M.J."/>
            <person name="Galgiani J.N."/>
            <person name="Kirkland T.N."/>
            <person name="Cole G.T."/>
            <person name="Birren B.W."/>
            <person name="Henn M.R."/>
            <person name="Taylor J.W."/>
            <person name="Rounsley S.D."/>
        </authorList>
    </citation>
    <scope>NUCLEOTIDE SEQUENCE [LARGE SCALE GENOMIC DNA]</scope>
    <source>
        <strain evidence="3">RMSCC 3488</strain>
    </source>
</reference>
<name>A0A0J6F8Q6_COCPO</name>
<dbReference type="VEuPathDB" id="FungiDB:CPAG_01986"/>
<reference evidence="3" key="2">
    <citation type="journal article" date="2009" name="Genome Res.">
        <title>Comparative genomic analyses of the human fungal pathogens Coccidioides and their relatives.</title>
        <authorList>
            <person name="Sharpton T.J."/>
            <person name="Stajich J.E."/>
            <person name="Rounsley S.D."/>
            <person name="Gardner M.J."/>
            <person name="Wortman J.R."/>
            <person name="Jordar V.S."/>
            <person name="Maiti R."/>
            <person name="Kodira C.D."/>
            <person name="Neafsey D.E."/>
            <person name="Zeng Q."/>
            <person name="Hung C.-Y."/>
            <person name="McMahan C."/>
            <person name="Muszewska A."/>
            <person name="Grynberg M."/>
            <person name="Mandel M.A."/>
            <person name="Kellner E.M."/>
            <person name="Barker B.M."/>
            <person name="Galgiani J.N."/>
            <person name="Orbach M.J."/>
            <person name="Kirkland T.N."/>
            <person name="Cole G.T."/>
            <person name="Henn M.R."/>
            <person name="Birren B.W."/>
            <person name="Taylor J.W."/>
        </authorList>
    </citation>
    <scope>NUCLEOTIDE SEQUENCE [LARGE SCALE GENOMIC DNA]</scope>
    <source>
        <strain evidence="3">RMSCC 3488</strain>
    </source>
</reference>
<reference evidence="2 3" key="1">
    <citation type="submission" date="2007-06" db="EMBL/GenBank/DDBJ databases">
        <title>The Genome Sequence of Coccidioides posadasii RMSCC_3488.</title>
        <authorList>
            <consortium name="Coccidioides Genome Resources Consortium"/>
            <consortium name="The Broad Institute Genome Sequencing Platform"/>
            <person name="Henn M.R."/>
            <person name="Sykes S."/>
            <person name="Young S."/>
            <person name="Jaffe D."/>
            <person name="Berlin A."/>
            <person name="Alvarez P."/>
            <person name="Butler J."/>
            <person name="Gnerre S."/>
            <person name="Grabherr M."/>
            <person name="Mauceli E."/>
            <person name="Brockman W."/>
            <person name="Kodira C."/>
            <person name="Alvarado L."/>
            <person name="Zeng Q."/>
            <person name="Crawford M."/>
            <person name="Antoine C."/>
            <person name="Devon K."/>
            <person name="Galgiani J."/>
            <person name="Orsborn K."/>
            <person name="Lewis M.L."/>
            <person name="Nusbaum C."/>
            <person name="Galagan J."/>
            <person name="Birren B."/>
        </authorList>
    </citation>
    <scope>NUCLEOTIDE SEQUENCE [LARGE SCALE GENOMIC DNA]</scope>
    <source>
        <strain evidence="2 3">RMSCC 3488</strain>
    </source>
</reference>
<gene>
    <name evidence="2" type="ORF">CPAG_01986</name>
</gene>
<dbReference type="Proteomes" id="UP000054567">
    <property type="component" value="Unassembled WGS sequence"/>
</dbReference>
<evidence type="ECO:0000313" key="3">
    <source>
        <dbReference type="Proteomes" id="UP000054567"/>
    </source>
</evidence>
<proteinExistence type="predicted"/>
<protein>
    <submittedName>
        <fullName evidence="2">Uncharacterized protein</fullName>
    </submittedName>
</protein>
<feature type="compositionally biased region" description="Polar residues" evidence="1">
    <location>
        <begin position="15"/>
        <end position="25"/>
    </location>
</feature>
<feature type="region of interest" description="Disordered" evidence="1">
    <location>
        <begin position="1"/>
        <end position="30"/>
    </location>
</feature>